<dbReference type="NCBIfam" id="TIGR02595">
    <property type="entry name" value="PEP_CTERM"/>
    <property type="match status" value="1"/>
</dbReference>
<dbReference type="InterPro" id="IPR013424">
    <property type="entry name" value="Ice-binding_C"/>
</dbReference>
<dbReference type="Pfam" id="PF07589">
    <property type="entry name" value="PEP-CTERM"/>
    <property type="match status" value="1"/>
</dbReference>
<dbReference type="RefSeq" id="WP_377089639.1">
    <property type="nucleotide sequence ID" value="NZ_JBHSJL010000014.1"/>
</dbReference>
<protein>
    <submittedName>
        <fullName evidence="2">PEP-CTERM sorting domain-containing protein</fullName>
    </submittedName>
</protein>
<sequence length="240" mass="24694">MKRRPTSLITFLIGGIVSLGVAHAGTTILIGNNGSGTNLSIPDTFGDNIGGDITGVATTTGGGTPTVDLTWAASGGTNANTWQFHTWGGADSAAGGAFQLDGSSTNSVFSITFDAGTSHVFTLNGFNFVGDTNNDTYQYRVDLVQVGGATVYTSTTPLWTTDTSAVQEGAPSVDVNFTGVAGASYRLDLTRLNDDTGDAGSRVDIAIDNLSFSSTAVPEPSTSLLLGMAGLGLLVRRKRR</sequence>
<accession>A0ABW4ZD55</accession>
<evidence type="ECO:0000313" key="3">
    <source>
        <dbReference type="Proteomes" id="UP001597389"/>
    </source>
</evidence>
<comment type="caution">
    <text evidence="2">The sequence shown here is derived from an EMBL/GenBank/DDBJ whole genome shotgun (WGS) entry which is preliminary data.</text>
</comment>
<organism evidence="2 3">
    <name type="scientific">Rubritalea tangerina</name>
    <dbReference type="NCBI Taxonomy" id="430798"/>
    <lineage>
        <taxon>Bacteria</taxon>
        <taxon>Pseudomonadati</taxon>
        <taxon>Verrucomicrobiota</taxon>
        <taxon>Verrucomicrobiia</taxon>
        <taxon>Verrucomicrobiales</taxon>
        <taxon>Rubritaleaceae</taxon>
        <taxon>Rubritalea</taxon>
    </lineage>
</organism>
<feature type="domain" description="Ice-binding protein C-terminal" evidence="1">
    <location>
        <begin position="216"/>
        <end position="238"/>
    </location>
</feature>
<gene>
    <name evidence="2" type="ORF">ACFSW8_12805</name>
</gene>
<keyword evidence="3" id="KW-1185">Reference proteome</keyword>
<proteinExistence type="predicted"/>
<name>A0ABW4ZD55_9BACT</name>
<dbReference type="Proteomes" id="UP001597389">
    <property type="component" value="Unassembled WGS sequence"/>
</dbReference>
<evidence type="ECO:0000313" key="2">
    <source>
        <dbReference type="EMBL" id="MFD2159782.1"/>
    </source>
</evidence>
<dbReference type="EMBL" id="JBHUJB010000051">
    <property type="protein sequence ID" value="MFD2159782.1"/>
    <property type="molecule type" value="Genomic_DNA"/>
</dbReference>
<evidence type="ECO:0000259" key="1">
    <source>
        <dbReference type="Pfam" id="PF07589"/>
    </source>
</evidence>
<reference evidence="3" key="1">
    <citation type="journal article" date="2019" name="Int. J. Syst. Evol. Microbiol.">
        <title>The Global Catalogue of Microorganisms (GCM) 10K type strain sequencing project: providing services to taxonomists for standard genome sequencing and annotation.</title>
        <authorList>
            <consortium name="The Broad Institute Genomics Platform"/>
            <consortium name="The Broad Institute Genome Sequencing Center for Infectious Disease"/>
            <person name="Wu L."/>
            <person name="Ma J."/>
        </authorList>
    </citation>
    <scope>NUCLEOTIDE SEQUENCE [LARGE SCALE GENOMIC DNA]</scope>
    <source>
        <strain evidence="3">CCUG 57942</strain>
    </source>
</reference>